<gene>
    <name evidence="3" type="ORF">GTP77_21925</name>
</gene>
<evidence type="ECO:0000313" key="4">
    <source>
        <dbReference type="Proteomes" id="UP000450676"/>
    </source>
</evidence>
<protein>
    <submittedName>
        <fullName evidence="3">Type II toxin-antitoxin system RelB/DinJ family antitoxin</fullName>
    </submittedName>
</protein>
<dbReference type="GO" id="GO:0015643">
    <property type="term" value="F:toxic substance binding"/>
    <property type="evidence" value="ECO:0007669"/>
    <property type="project" value="InterPro"/>
</dbReference>
<dbReference type="GO" id="GO:0044010">
    <property type="term" value="P:single-species biofilm formation"/>
    <property type="evidence" value="ECO:0007669"/>
    <property type="project" value="InterPro"/>
</dbReference>
<evidence type="ECO:0000256" key="1">
    <source>
        <dbReference type="ARBA" id="ARBA00010562"/>
    </source>
</evidence>
<sequence>MPTPASSINIQIDADLERRANEALAQVGLSMSDAVRMFLHQVATDQRFPWDLRVPNQTTRDAMKECDDIIAHHQARFIKAEQLFADLEKSGKE</sequence>
<keyword evidence="4" id="KW-1185">Reference proteome</keyword>
<dbReference type="InterPro" id="IPR026262">
    <property type="entry name" value="DinJ"/>
</dbReference>
<dbReference type="GO" id="GO:0006355">
    <property type="term" value="P:regulation of DNA-templated transcription"/>
    <property type="evidence" value="ECO:0007669"/>
    <property type="project" value="InterPro"/>
</dbReference>
<dbReference type="InterPro" id="IPR013321">
    <property type="entry name" value="Arc_rbn_hlx_hlx"/>
</dbReference>
<name>A0A7X4HGA2_9BURK</name>
<dbReference type="GO" id="GO:0000987">
    <property type="term" value="F:cis-regulatory region sequence-specific DNA binding"/>
    <property type="evidence" value="ECO:0007669"/>
    <property type="project" value="InterPro"/>
</dbReference>
<dbReference type="Proteomes" id="UP000450676">
    <property type="component" value="Unassembled WGS sequence"/>
</dbReference>
<organism evidence="3 4">
    <name type="scientific">Pseudoduganella aquatica</name>
    <dbReference type="NCBI Taxonomy" id="2660641"/>
    <lineage>
        <taxon>Bacteria</taxon>
        <taxon>Pseudomonadati</taxon>
        <taxon>Pseudomonadota</taxon>
        <taxon>Betaproteobacteria</taxon>
        <taxon>Burkholderiales</taxon>
        <taxon>Oxalobacteraceae</taxon>
        <taxon>Telluria group</taxon>
        <taxon>Pseudoduganella</taxon>
    </lineage>
</organism>
<dbReference type="EMBL" id="WWCU01000030">
    <property type="protein sequence ID" value="MYN09982.1"/>
    <property type="molecule type" value="Genomic_DNA"/>
</dbReference>
<keyword evidence="2" id="KW-1277">Toxin-antitoxin system</keyword>
<dbReference type="PIRSF" id="PIRSF003108">
    <property type="entry name" value="DinJ"/>
    <property type="match status" value="1"/>
</dbReference>
<reference evidence="3 4" key="1">
    <citation type="submission" date="2019-12" db="EMBL/GenBank/DDBJ databases">
        <title>Novel species isolated from a subtropical stream in China.</title>
        <authorList>
            <person name="Lu H."/>
        </authorList>
    </citation>
    <scope>NUCLEOTIDE SEQUENCE [LARGE SCALE GENOMIC DNA]</scope>
    <source>
        <strain evidence="3 4">FT127W</strain>
    </source>
</reference>
<accession>A0A7X4HGA2</accession>
<evidence type="ECO:0000256" key="2">
    <source>
        <dbReference type="ARBA" id="ARBA00022649"/>
    </source>
</evidence>
<proteinExistence type="inferred from homology"/>
<dbReference type="AlphaFoldDB" id="A0A7X4HGA2"/>
<dbReference type="GO" id="GO:0006351">
    <property type="term" value="P:DNA-templated transcription"/>
    <property type="evidence" value="ECO:0007669"/>
    <property type="project" value="TreeGrafter"/>
</dbReference>
<dbReference type="Gene3D" id="1.10.1220.10">
    <property type="entry name" value="Met repressor-like"/>
    <property type="match status" value="1"/>
</dbReference>
<dbReference type="Pfam" id="PF04221">
    <property type="entry name" value="RelB"/>
    <property type="match status" value="1"/>
</dbReference>
<dbReference type="RefSeq" id="WP_161074277.1">
    <property type="nucleotide sequence ID" value="NZ_CP086370.1"/>
</dbReference>
<dbReference type="InterPro" id="IPR007337">
    <property type="entry name" value="RelB/DinJ"/>
</dbReference>
<dbReference type="NCBIfam" id="TIGR02384">
    <property type="entry name" value="RelB_DinJ"/>
    <property type="match status" value="1"/>
</dbReference>
<evidence type="ECO:0000313" key="3">
    <source>
        <dbReference type="EMBL" id="MYN09982.1"/>
    </source>
</evidence>
<comment type="caution">
    <text evidence="3">The sequence shown here is derived from an EMBL/GenBank/DDBJ whole genome shotgun (WGS) entry which is preliminary data.</text>
</comment>
<dbReference type="PANTHER" id="PTHR38781">
    <property type="entry name" value="ANTITOXIN DINJ-RELATED"/>
    <property type="match status" value="1"/>
</dbReference>
<dbReference type="PANTHER" id="PTHR38781:SF1">
    <property type="entry name" value="ANTITOXIN DINJ-RELATED"/>
    <property type="match status" value="1"/>
</dbReference>
<comment type="similarity">
    <text evidence="1">Belongs to the RelB/DinJ antitoxin family.</text>
</comment>